<feature type="signal peptide" evidence="1">
    <location>
        <begin position="1"/>
        <end position="27"/>
    </location>
</feature>
<proteinExistence type="predicted"/>
<feature type="chain" id="PRO_5018037929" description="DUF2690 domain-containing protein" evidence="1">
    <location>
        <begin position="28"/>
        <end position="144"/>
    </location>
</feature>
<dbReference type="EMBL" id="RQYT01000005">
    <property type="protein sequence ID" value="RRD50516.1"/>
    <property type="molecule type" value="Genomic_DNA"/>
</dbReference>
<gene>
    <name evidence="2" type="ORF">EII35_03705</name>
</gene>
<sequence length="144" mass="15719">MRRIISVLATLALACGLLFTNPGTAQAAPHHHNTLPYPTGCGRNAVVISRQNMAGGTASVVYSRNCGTNWIEWYGPAITTAKSIYAGTSWTIPEWDHTRWSYSRQVSAPGSTPIGALIQVFPSNGPMEDWGVSCQWTCTWTRYA</sequence>
<evidence type="ECO:0008006" key="4">
    <source>
        <dbReference type="Google" id="ProtNLM"/>
    </source>
</evidence>
<dbReference type="Proteomes" id="UP000280935">
    <property type="component" value="Unassembled WGS sequence"/>
</dbReference>
<comment type="caution">
    <text evidence="2">The sequence shown here is derived from an EMBL/GenBank/DDBJ whole genome shotgun (WGS) entry which is preliminary data.</text>
</comment>
<name>A0A3P1WWU5_9ACTN</name>
<evidence type="ECO:0000313" key="2">
    <source>
        <dbReference type="EMBL" id="RRD50516.1"/>
    </source>
</evidence>
<protein>
    <recommendedName>
        <fullName evidence="4">DUF2690 domain-containing protein</fullName>
    </recommendedName>
</protein>
<accession>A0A3P1WWU5</accession>
<reference evidence="2 3" key="1">
    <citation type="submission" date="2018-11" db="EMBL/GenBank/DDBJ databases">
        <title>Genomes From Bacteria Associated with the Canine Oral Cavity: a Test Case for Automated Genome-Based Taxonomic Assignment.</title>
        <authorList>
            <person name="Coil D.A."/>
            <person name="Jospin G."/>
            <person name="Darling A.E."/>
            <person name="Wallis C."/>
            <person name="Davis I.J."/>
            <person name="Harris S."/>
            <person name="Eisen J.A."/>
            <person name="Holcombe L.J."/>
            <person name="O'Flynn C."/>
        </authorList>
    </citation>
    <scope>NUCLEOTIDE SEQUENCE [LARGE SCALE GENOMIC DNA]</scope>
    <source>
        <strain evidence="2 3">OH2822_COT-296</strain>
    </source>
</reference>
<dbReference type="RefSeq" id="WP_125227121.1">
    <property type="nucleotide sequence ID" value="NZ_RQYT01000005.1"/>
</dbReference>
<dbReference type="OrthoDB" id="2863790at2"/>
<keyword evidence="1" id="KW-0732">Signal</keyword>
<evidence type="ECO:0000256" key="1">
    <source>
        <dbReference type="SAM" id="SignalP"/>
    </source>
</evidence>
<organism evidence="2 3">
    <name type="scientific">Arachnia propionica</name>
    <dbReference type="NCBI Taxonomy" id="1750"/>
    <lineage>
        <taxon>Bacteria</taxon>
        <taxon>Bacillati</taxon>
        <taxon>Actinomycetota</taxon>
        <taxon>Actinomycetes</taxon>
        <taxon>Propionibacteriales</taxon>
        <taxon>Propionibacteriaceae</taxon>
        <taxon>Arachnia</taxon>
    </lineage>
</organism>
<dbReference type="PROSITE" id="PS51257">
    <property type="entry name" value="PROKAR_LIPOPROTEIN"/>
    <property type="match status" value="1"/>
</dbReference>
<evidence type="ECO:0000313" key="3">
    <source>
        <dbReference type="Proteomes" id="UP000280935"/>
    </source>
</evidence>
<dbReference type="AlphaFoldDB" id="A0A3P1WWU5"/>